<evidence type="ECO:0000313" key="1">
    <source>
        <dbReference type="EMBL" id="JAD99804.1"/>
    </source>
</evidence>
<proteinExistence type="predicted"/>
<name>A0A0A9EGB4_ARUDO</name>
<reference evidence="1" key="1">
    <citation type="submission" date="2014-09" db="EMBL/GenBank/DDBJ databases">
        <authorList>
            <person name="Magalhaes I.L.F."/>
            <person name="Oliveira U."/>
            <person name="Santos F.R."/>
            <person name="Vidigal T.H.D.A."/>
            <person name="Brescovit A.D."/>
            <person name="Santos A.J."/>
        </authorList>
    </citation>
    <scope>NUCLEOTIDE SEQUENCE</scope>
    <source>
        <tissue evidence="1">Shoot tissue taken approximately 20 cm above the soil surface</tissue>
    </source>
</reference>
<reference evidence="1" key="2">
    <citation type="journal article" date="2015" name="Data Brief">
        <title>Shoot transcriptome of the giant reed, Arundo donax.</title>
        <authorList>
            <person name="Barrero R.A."/>
            <person name="Guerrero F.D."/>
            <person name="Moolhuijzen P."/>
            <person name="Goolsby J.A."/>
            <person name="Tidwell J."/>
            <person name="Bellgard S.E."/>
            <person name="Bellgard M.I."/>
        </authorList>
    </citation>
    <scope>NUCLEOTIDE SEQUENCE</scope>
    <source>
        <tissue evidence="1">Shoot tissue taken approximately 20 cm above the soil surface</tissue>
    </source>
</reference>
<protein>
    <submittedName>
        <fullName evidence="1">Uncharacterized protein</fullName>
    </submittedName>
</protein>
<dbReference type="AlphaFoldDB" id="A0A0A9EGB4"/>
<accession>A0A0A9EGB4</accession>
<sequence length="19" mass="2283">MDFLGDHKVLLREDCQICF</sequence>
<dbReference type="EMBL" id="GBRH01198091">
    <property type="protein sequence ID" value="JAD99804.1"/>
    <property type="molecule type" value="Transcribed_RNA"/>
</dbReference>
<organism evidence="1">
    <name type="scientific">Arundo donax</name>
    <name type="common">Giant reed</name>
    <name type="synonym">Donax arundinaceus</name>
    <dbReference type="NCBI Taxonomy" id="35708"/>
    <lineage>
        <taxon>Eukaryota</taxon>
        <taxon>Viridiplantae</taxon>
        <taxon>Streptophyta</taxon>
        <taxon>Embryophyta</taxon>
        <taxon>Tracheophyta</taxon>
        <taxon>Spermatophyta</taxon>
        <taxon>Magnoliopsida</taxon>
        <taxon>Liliopsida</taxon>
        <taxon>Poales</taxon>
        <taxon>Poaceae</taxon>
        <taxon>PACMAD clade</taxon>
        <taxon>Arundinoideae</taxon>
        <taxon>Arundineae</taxon>
        <taxon>Arundo</taxon>
    </lineage>
</organism>